<organism evidence="2 3">
    <name type="scientific">Hirundo rustica rustica</name>
    <dbReference type="NCBI Taxonomy" id="333673"/>
    <lineage>
        <taxon>Eukaryota</taxon>
        <taxon>Metazoa</taxon>
        <taxon>Chordata</taxon>
        <taxon>Craniata</taxon>
        <taxon>Vertebrata</taxon>
        <taxon>Euteleostomi</taxon>
        <taxon>Archelosauria</taxon>
        <taxon>Archosauria</taxon>
        <taxon>Dinosauria</taxon>
        <taxon>Saurischia</taxon>
        <taxon>Theropoda</taxon>
        <taxon>Coelurosauria</taxon>
        <taxon>Aves</taxon>
        <taxon>Neognathae</taxon>
        <taxon>Neoaves</taxon>
        <taxon>Telluraves</taxon>
        <taxon>Australaves</taxon>
        <taxon>Passeriformes</taxon>
        <taxon>Sylvioidea</taxon>
        <taxon>Hirundinidae</taxon>
        <taxon>Hirundo</taxon>
    </lineage>
</organism>
<dbReference type="AlphaFoldDB" id="A0A3M0KUW6"/>
<keyword evidence="1" id="KW-0472">Membrane</keyword>
<reference evidence="2 3" key="1">
    <citation type="submission" date="2018-07" db="EMBL/GenBank/DDBJ databases">
        <title>A high quality draft genome assembly of the barn swallow (H. rustica rustica).</title>
        <authorList>
            <person name="Formenti G."/>
            <person name="Chiara M."/>
            <person name="Poveda L."/>
            <person name="Francoijs K.-J."/>
            <person name="Bonisoli-Alquati A."/>
            <person name="Canova L."/>
            <person name="Gianfranceschi L."/>
            <person name="Horner D.S."/>
            <person name="Saino N."/>
        </authorList>
    </citation>
    <scope>NUCLEOTIDE SEQUENCE [LARGE SCALE GENOMIC DNA]</scope>
    <source>
        <strain evidence="2">Chelidonia</strain>
        <tissue evidence="2">Blood</tissue>
    </source>
</reference>
<accession>A0A3M0KUW6</accession>
<sequence>MGKAAIKPSDISWERGRFGIIFPDAIQDGDHVGVRMSKTRETPSFEFGLGMFIISYLFTVFTGSRAMSSWKTRLLSSPWPAHGVGVSKSQFEDYCGFRINLHIVLPKGQRGFELCSALSHGNPVPFSISLGIYPMSDRWRKLSPTWDCKYLGENFRAIPQNPRVVWGGRAIEDHPIT</sequence>
<feature type="transmembrane region" description="Helical" evidence="1">
    <location>
        <begin position="45"/>
        <end position="63"/>
    </location>
</feature>
<dbReference type="Proteomes" id="UP000269221">
    <property type="component" value="Unassembled WGS sequence"/>
</dbReference>
<evidence type="ECO:0000313" key="3">
    <source>
        <dbReference type="Proteomes" id="UP000269221"/>
    </source>
</evidence>
<evidence type="ECO:0000313" key="2">
    <source>
        <dbReference type="EMBL" id="RMC14570.1"/>
    </source>
</evidence>
<comment type="caution">
    <text evidence="2">The sequence shown here is derived from an EMBL/GenBank/DDBJ whole genome shotgun (WGS) entry which is preliminary data.</text>
</comment>
<dbReference type="EMBL" id="QRBI01000105">
    <property type="protein sequence ID" value="RMC14570.1"/>
    <property type="molecule type" value="Genomic_DNA"/>
</dbReference>
<keyword evidence="1" id="KW-1133">Transmembrane helix</keyword>
<evidence type="ECO:0000256" key="1">
    <source>
        <dbReference type="SAM" id="Phobius"/>
    </source>
</evidence>
<gene>
    <name evidence="2" type="ORF">DUI87_09667</name>
</gene>
<proteinExistence type="predicted"/>
<name>A0A3M0KUW6_HIRRU</name>
<protein>
    <submittedName>
        <fullName evidence="2">Uncharacterized protein</fullName>
    </submittedName>
</protein>
<keyword evidence="1" id="KW-0812">Transmembrane</keyword>
<keyword evidence="3" id="KW-1185">Reference proteome</keyword>